<dbReference type="PIRSF" id="PIRSF017082">
    <property type="entry name" value="YflP"/>
    <property type="match status" value="1"/>
</dbReference>
<dbReference type="Gene3D" id="3.40.190.150">
    <property type="entry name" value="Bordetella uptake gene, domain 1"/>
    <property type="match status" value="1"/>
</dbReference>
<evidence type="ECO:0000256" key="1">
    <source>
        <dbReference type="ARBA" id="ARBA00006987"/>
    </source>
</evidence>
<reference evidence="2 3" key="1">
    <citation type="submission" date="2017-05" db="EMBL/GenBank/DDBJ databases">
        <title>Full genome sequence of Pseudorhodoplanes sinuspersici.</title>
        <authorList>
            <person name="Dastgheib S.M.M."/>
            <person name="Shavandi M."/>
            <person name="Tirandaz H."/>
        </authorList>
    </citation>
    <scope>NUCLEOTIDE SEQUENCE [LARGE SCALE GENOMIC DNA]</scope>
    <source>
        <strain evidence="2 3">RIPI110</strain>
    </source>
</reference>
<dbReference type="KEGG" id="psin:CAK95_15760"/>
<protein>
    <submittedName>
        <fullName evidence="2">MFS transporter</fullName>
    </submittedName>
</protein>
<dbReference type="InterPro" id="IPR042100">
    <property type="entry name" value="Bug_dom1"/>
</dbReference>
<name>A0A1W7A058_9HYPH</name>
<accession>A0A1W7A058</accession>
<organism evidence="2 3">
    <name type="scientific">Pseudorhodoplanes sinuspersici</name>
    <dbReference type="NCBI Taxonomy" id="1235591"/>
    <lineage>
        <taxon>Bacteria</taxon>
        <taxon>Pseudomonadati</taxon>
        <taxon>Pseudomonadota</taxon>
        <taxon>Alphaproteobacteria</taxon>
        <taxon>Hyphomicrobiales</taxon>
        <taxon>Pseudorhodoplanes</taxon>
    </lineage>
</organism>
<evidence type="ECO:0000313" key="3">
    <source>
        <dbReference type="Proteomes" id="UP000194137"/>
    </source>
</evidence>
<dbReference type="Pfam" id="PF03401">
    <property type="entry name" value="TctC"/>
    <property type="match status" value="1"/>
</dbReference>
<dbReference type="CDD" id="cd13578">
    <property type="entry name" value="PBP2_Bug27"/>
    <property type="match status" value="1"/>
</dbReference>
<comment type="similarity">
    <text evidence="1">Belongs to the UPF0065 (bug) family.</text>
</comment>
<gene>
    <name evidence="2" type="ORF">CAK95_15760</name>
</gene>
<evidence type="ECO:0000313" key="2">
    <source>
        <dbReference type="EMBL" id="ARQ02993.1"/>
    </source>
</evidence>
<dbReference type="PANTHER" id="PTHR42928:SF5">
    <property type="entry name" value="BLR1237 PROTEIN"/>
    <property type="match status" value="1"/>
</dbReference>
<proteinExistence type="inferred from homology"/>
<keyword evidence="3" id="KW-1185">Reference proteome</keyword>
<dbReference type="SUPFAM" id="SSF53850">
    <property type="entry name" value="Periplasmic binding protein-like II"/>
    <property type="match status" value="1"/>
</dbReference>
<dbReference type="AlphaFoldDB" id="A0A1W7A058"/>
<dbReference type="InterPro" id="IPR005064">
    <property type="entry name" value="BUG"/>
</dbReference>
<sequence length="307" mass="32956">MFSTIQSYAADYPNRNPRIIVPYPPGGATDIVARLFGDWLSKRLGQQFIIENRPGGGNNIGTEAALKSPPDGYTFVLTNPANTVNASLYKKLNFNFIRDTDPVVGFIRVPNVMEVHPSVPAKTVAEFIAYVKANPGKVNMASSGNGTSIHLSGMLFMSMTGAQMTHVPYRGSAPALTDLLAGQVHVMFDNLPPSMQHIKAGTLRPLGVTTATRSAELPDLPTVAETVPGYEASAFFGLSVPKGTPRDIIELINKEVNLALKDPDIQAKLKTLGGIPIPGAPEDFGKIVASETSKWEKVVRDANLSVE</sequence>
<dbReference type="STRING" id="1235591.CAK95_15760"/>
<dbReference type="EMBL" id="CP021112">
    <property type="protein sequence ID" value="ARQ02993.1"/>
    <property type="molecule type" value="Genomic_DNA"/>
</dbReference>
<dbReference type="RefSeq" id="WP_183044356.1">
    <property type="nucleotide sequence ID" value="NZ_CP021112.1"/>
</dbReference>
<dbReference type="PANTHER" id="PTHR42928">
    <property type="entry name" value="TRICARBOXYLATE-BINDING PROTEIN"/>
    <property type="match status" value="1"/>
</dbReference>
<dbReference type="Gene3D" id="3.40.190.10">
    <property type="entry name" value="Periplasmic binding protein-like II"/>
    <property type="match status" value="1"/>
</dbReference>
<dbReference type="Proteomes" id="UP000194137">
    <property type="component" value="Chromosome"/>
</dbReference>